<dbReference type="InterPro" id="IPR010432">
    <property type="entry name" value="RDD"/>
</dbReference>
<evidence type="ECO:0000256" key="5">
    <source>
        <dbReference type="ARBA" id="ARBA00023136"/>
    </source>
</evidence>
<dbReference type="CDD" id="cd00060">
    <property type="entry name" value="FHA"/>
    <property type="match status" value="1"/>
</dbReference>
<dbReference type="SUPFAM" id="SSF49879">
    <property type="entry name" value="SMAD/FHA domain"/>
    <property type="match status" value="1"/>
</dbReference>
<dbReference type="InterPro" id="IPR000253">
    <property type="entry name" value="FHA_dom"/>
</dbReference>
<keyword evidence="10" id="KW-1185">Reference proteome</keyword>
<evidence type="ECO:0000256" key="3">
    <source>
        <dbReference type="ARBA" id="ARBA00022692"/>
    </source>
</evidence>
<dbReference type="Proteomes" id="UP000199039">
    <property type="component" value="Unassembled WGS sequence"/>
</dbReference>
<dbReference type="STRING" id="1814289.SAMN05216410_2818"/>
<dbReference type="Gene3D" id="2.60.200.20">
    <property type="match status" value="1"/>
</dbReference>
<keyword evidence="2" id="KW-0597">Phosphoprotein</keyword>
<evidence type="ECO:0000313" key="10">
    <source>
        <dbReference type="Proteomes" id="UP000199039"/>
    </source>
</evidence>
<evidence type="ECO:0000259" key="8">
    <source>
        <dbReference type="PROSITE" id="PS50006"/>
    </source>
</evidence>
<dbReference type="RefSeq" id="WP_093184125.1">
    <property type="nucleotide sequence ID" value="NZ_FMYH01000005.1"/>
</dbReference>
<evidence type="ECO:0000256" key="6">
    <source>
        <dbReference type="SAM" id="MobiDB-lite"/>
    </source>
</evidence>
<protein>
    <submittedName>
        <fullName evidence="9">Forkhead associated (FHA) domain, binds pSer, pThr, pTyr</fullName>
    </submittedName>
</protein>
<dbReference type="InterPro" id="IPR008984">
    <property type="entry name" value="SMAD_FHA_dom_sf"/>
</dbReference>
<comment type="subcellular location">
    <subcellularLocation>
        <location evidence="1">Membrane</location>
        <topology evidence="1">Multi-pass membrane protein</topology>
    </subcellularLocation>
</comment>
<dbReference type="Pfam" id="PF00498">
    <property type="entry name" value="FHA"/>
    <property type="match status" value="1"/>
</dbReference>
<sequence>MTTTPVQPRIAPVARRVGAFAIDLAVAAAVAGGVWAATGEPVLAGLALVQVAVALCVWESRTGLTVGNAACRIRTVRVEGPYAPGIRRGALRALVVGAGFLGAGLGQWVVVSSGVWDRRQLKQGWHDAVANTVMIDVARQPQPVQPWVQRPTQPQAPEQWVQPSPAAALQPVPQPGQQHVRLVHAPAQPAAATGAPEAPVEAPVPVAAATPPTRAAARAAAQTGQGAHLLSFDNGQSFTVVGAGLVGRSPQALPGAPDAQLLEIVDEDRSVSKTHLQFGVDEQGFWVSDLGSTNGTSVLTPHGEPLDVVVGVRVYVPADGSVRVGQRQFTARPAR</sequence>
<evidence type="ECO:0000256" key="1">
    <source>
        <dbReference type="ARBA" id="ARBA00004141"/>
    </source>
</evidence>
<feature type="region of interest" description="Disordered" evidence="6">
    <location>
        <begin position="145"/>
        <end position="178"/>
    </location>
</feature>
<dbReference type="GO" id="GO:0016020">
    <property type="term" value="C:membrane"/>
    <property type="evidence" value="ECO:0007669"/>
    <property type="project" value="UniProtKB-SubCell"/>
</dbReference>
<evidence type="ECO:0000256" key="2">
    <source>
        <dbReference type="ARBA" id="ARBA00022553"/>
    </source>
</evidence>
<name>A0A1G6RYU7_9MICO</name>
<organism evidence="9 10">
    <name type="scientific">Sanguibacter gelidistatuariae</name>
    <dbReference type="NCBI Taxonomy" id="1814289"/>
    <lineage>
        <taxon>Bacteria</taxon>
        <taxon>Bacillati</taxon>
        <taxon>Actinomycetota</taxon>
        <taxon>Actinomycetes</taxon>
        <taxon>Micrococcales</taxon>
        <taxon>Sanguibacteraceae</taxon>
        <taxon>Sanguibacter</taxon>
    </lineage>
</organism>
<reference evidence="9 10" key="1">
    <citation type="submission" date="2016-09" db="EMBL/GenBank/DDBJ databases">
        <authorList>
            <person name="Capua I."/>
            <person name="De Benedictis P."/>
            <person name="Joannis T."/>
            <person name="Lombin L.H."/>
            <person name="Cattoli G."/>
        </authorList>
    </citation>
    <scope>NUCLEOTIDE SEQUENCE [LARGE SCALE GENOMIC DNA]</scope>
    <source>
        <strain evidence="9 10">ISLP-3</strain>
    </source>
</reference>
<evidence type="ECO:0000256" key="7">
    <source>
        <dbReference type="SAM" id="Phobius"/>
    </source>
</evidence>
<proteinExistence type="predicted"/>
<accession>A0A1G6RYU7</accession>
<dbReference type="Pfam" id="PF06271">
    <property type="entry name" value="RDD"/>
    <property type="match status" value="1"/>
</dbReference>
<evidence type="ECO:0000313" key="9">
    <source>
        <dbReference type="EMBL" id="SDD09759.1"/>
    </source>
</evidence>
<dbReference type="EMBL" id="FMYH01000005">
    <property type="protein sequence ID" value="SDD09759.1"/>
    <property type="molecule type" value="Genomic_DNA"/>
</dbReference>
<dbReference type="OrthoDB" id="3254248at2"/>
<gene>
    <name evidence="9" type="ORF">SAMN05216410_2818</name>
</gene>
<dbReference type="PROSITE" id="PS50006">
    <property type="entry name" value="FHA_DOMAIN"/>
    <property type="match status" value="1"/>
</dbReference>
<dbReference type="AlphaFoldDB" id="A0A1G6RYU7"/>
<keyword evidence="3 7" id="KW-0812">Transmembrane</keyword>
<feature type="transmembrane region" description="Helical" evidence="7">
    <location>
        <begin position="17"/>
        <end position="36"/>
    </location>
</feature>
<feature type="domain" description="FHA" evidence="8">
    <location>
        <begin position="244"/>
        <end position="298"/>
    </location>
</feature>
<evidence type="ECO:0000256" key="4">
    <source>
        <dbReference type="ARBA" id="ARBA00022989"/>
    </source>
</evidence>
<keyword evidence="4 7" id="KW-1133">Transmembrane helix</keyword>
<keyword evidence="5 7" id="KW-0472">Membrane</keyword>
<feature type="compositionally biased region" description="Low complexity" evidence="6">
    <location>
        <begin position="145"/>
        <end position="155"/>
    </location>
</feature>
<feature type="transmembrane region" description="Helical" evidence="7">
    <location>
        <begin position="90"/>
        <end position="110"/>
    </location>
</feature>